<dbReference type="EMBL" id="FMUS01000005">
    <property type="protein sequence ID" value="SCY23856.1"/>
    <property type="molecule type" value="Genomic_DNA"/>
</dbReference>
<dbReference type="Gene3D" id="3.40.50.300">
    <property type="entry name" value="P-loop containing nucleotide triphosphate hydrolases"/>
    <property type="match status" value="1"/>
</dbReference>
<keyword evidence="7" id="KW-1185">Reference proteome</keyword>
<name>A0A1G5EA59_9FIRM</name>
<dbReference type="Proteomes" id="UP000198636">
    <property type="component" value="Unassembled WGS sequence"/>
</dbReference>
<dbReference type="InterPro" id="IPR017871">
    <property type="entry name" value="ABC_transporter-like_CS"/>
</dbReference>
<comment type="similarity">
    <text evidence="1">Belongs to the ABC transporter superfamily.</text>
</comment>
<gene>
    <name evidence="6" type="ORF">SAMN03080606_01097</name>
</gene>
<dbReference type="STRING" id="1120976.SAMN03080606_01097"/>
<dbReference type="FunFam" id="3.40.50.300:FF:000016">
    <property type="entry name" value="Oligopeptide ABC transporter ATP-binding component"/>
    <property type="match status" value="1"/>
</dbReference>
<reference evidence="6 7" key="1">
    <citation type="submission" date="2016-10" db="EMBL/GenBank/DDBJ databases">
        <authorList>
            <person name="de Groot N.N."/>
        </authorList>
    </citation>
    <scope>NUCLEOTIDE SEQUENCE [LARGE SCALE GENOMIC DNA]</scope>
    <source>
        <strain evidence="6 7">DSM 18978</strain>
    </source>
</reference>
<dbReference type="GO" id="GO:0005524">
    <property type="term" value="F:ATP binding"/>
    <property type="evidence" value="ECO:0007669"/>
    <property type="project" value="UniProtKB-KW"/>
</dbReference>
<dbReference type="SMART" id="SM00382">
    <property type="entry name" value="AAA"/>
    <property type="match status" value="1"/>
</dbReference>
<evidence type="ECO:0000256" key="1">
    <source>
        <dbReference type="ARBA" id="ARBA00005417"/>
    </source>
</evidence>
<dbReference type="NCBIfam" id="TIGR01727">
    <property type="entry name" value="oligo_HPY"/>
    <property type="match status" value="1"/>
</dbReference>
<evidence type="ECO:0000256" key="4">
    <source>
        <dbReference type="ARBA" id="ARBA00022840"/>
    </source>
</evidence>
<dbReference type="GO" id="GO:0015833">
    <property type="term" value="P:peptide transport"/>
    <property type="evidence" value="ECO:0007669"/>
    <property type="project" value="InterPro"/>
</dbReference>
<organism evidence="6 7">
    <name type="scientific">Alkaliphilus peptidifermentans DSM 18978</name>
    <dbReference type="NCBI Taxonomy" id="1120976"/>
    <lineage>
        <taxon>Bacteria</taxon>
        <taxon>Bacillati</taxon>
        <taxon>Bacillota</taxon>
        <taxon>Clostridia</taxon>
        <taxon>Peptostreptococcales</taxon>
        <taxon>Natronincolaceae</taxon>
        <taxon>Alkaliphilus</taxon>
    </lineage>
</organism>
<sequence length="328" mass="37332">MDNEYLLEVKNISKKFTSKDHTIPAVRNVNFNLKNGEIFSIVGESGCGKTTTGRIILRLIEADTGEIWFKGKNIRTMSKRTLKGIRPSMQIIFQDPYSSLNPRMNVRKLLSESIMTDKGLSKQEVQQECERLITSVGLEVDDLNKYPHEFSGGQRQRIGIARAIATKPDLIICDEPVSALDLLVQAQILNLLKKLQVDYGYSYIFISHNLSVVKHVSDRIAIMYLGQIVEVGKTDEIFESPHHPYTKLLLDSILKIEPNSNLDLDYECFGGGEMENDEDLCSFYNRCPFGDENCRNFENEYERITETHYVACKKTHHNESGKAAVIRS</sequence>
<dbReference type="InterPro" id="IPR050319">
    <property type="entry name" value="ABC_transp_ATP-bind"/>
</dbReference>
<dbReference type="Pfam" id="PF00005">
    <property type="entry name" value="ABC_tran"/>
    <property type="match status" value="1"/>
</dbReference>
<dbReference type="PANTHER" id="PTHR43776:SF7">
    <property type="entry name" value="D,D-DIPEPTIDE TRANSPORT ATP-BINDING PROTEIN DDPF-RELATED"/>
    <property type="match status" value="1"/>
</dbReference>
<dbReference type="InterPro" id="IPR003439">
    <property type="entry name" value="ABC_transporter-like_ATP-bd"/>
</dbReference>
<evidence type="ECO:0000259" key="5">
    <source>
        <dbReference type="PROSITE" id="PS50893"/>
    </source>
</evidence>
<evidence type="ECO:0000313" key="6">
    <source>
        <dbReference type="EMBL" id="SCY23856.1"/>
    </source>
</evidence>
<proteinExistence type="inferred from homology"/>
<dbReference type="GO" id="GO:0055085">
    <property type="term" value="P:transmembrane transport"/>
    <property type="evidence" value="ECO:0007669"/>
    <property type="project" value="UniProtKB-ARBA"/>
</dbReference>
<dbReference type="InterPro" id="IPR013563">
    <property type="entry name" value="Oligopep_ABC_C"/>
</dbReference>
<accession>A0A1G5EA59</accession>
<dbReference type="PANTHER" id="PTHR43776">
    <property type="entry name" value="TRANSPORT ATP-BINDING PROTEIN"/>
    <property type="match status" value="1"/>
</dbReference>
<feature type="domain" description="ABC transporter" evidence="5">
    <location>
        <begin position="7"/>
        <end position="250"/>
    </location>
</feature>
<keyword evidence="3" id="KW-0547">Nucleotide-binding</keyword>
<dbReference type="PROSITE" id="PS00211">
    <property type="entry name" value="ABC_TRANSPORTER_1"/>
    <property type="match status" value="1"/>
</dbReference>
<protein>
    <submittedName>
        <fullName evidence="6">Oligopeptide transport system ATP-binding protein</fullName>
    </submittedName>
</protein>
<dbReference type="PROSITE" id="PS50893">
    <property type="entry name" value="ABC_TRANSPORTER_2"/>
    <property type="match status" value="1"/>
</dbReference>
<dbReference type="RefSeq" id="WP_091540906.1">
    <property type="nucleotide sequence ID" value="NZ_FMUS01000005.1"/>
</dbReference>
<evidence type="ECO:0000256" key="3">
    <source>
        <dbReference type="ARBA" id="ARBA00022741"/>
    </source>
</evidence>
<dbReference type="Pfam" id="PF08352">
    <property type="entry name" value="oligo_HPY"/>
    <property type="match status" value="1"/>
</dbReference>
<keyword evidence="2" id="KW-0813">Transport</keyword>
<dbReference type="OrthoDB" id="9806285at2"/>
<dbReference type="CDD" id="cd03257">
    <property type="entry name" value="ABC_NikE_OppD_transporters"/>
    <property type="match status" value="1"/>
</dbReference>
<dbReference type="AlphaFoldDB" id="A0A1G5EA59"/>
<dbReference type="InterPro" id="IPR003593">
    <property type="entry name" value="AAA+_ATPase"/>
</dbReference>
<keyword evidence="4 6" id="KW-0067">ATP-binding</keyword>
<dbReference type="InterPro" id="IPR027417">
    <property type="entry name" value="P-loop_NTPase"/>
</dbReference>
<dbReference type="GO" id="GO:0016887">
    <property type="term" value="F:ATP hydrolysis activity"/>
    <property type="evidence" value="ECO:0007669"/>
    <property type="project" value="InterPro"/>
</dbReference>
<dbReference type="SUPFAM" id="SSF52540">
    <property type="entry name" value="P-loop containing nucleoside triphosphate hydrolases"/>
    <property type="match status" value="1"/>
</dbReference>
<evidence type="ECO:0000256" key="2">
    <source>
        <dbReference type="ARBA" id="ARBA00022448"/>
    </source>
</evidence>
<evidence type="ECO:0000313" key="7">
    <source>
        <dbReference type="Proteomes" id="UP000198636"/>
    </source>
</evidence>